<dbReference type="EC" id="2.4.2.1" evidence="6"/>
<dbReference type="PANTHER" id="PTHR11904:SF9">
    <property type="entry name" value="PURINE NUCLEOSIDE PHOSPHORYLASE-RELATED"/>
    <property type="match status" value="1"/>
</dbReference>
<evidence type="ECO:0000256" key="4">
    <source>
        <dbReference type="ARBA" id="ARBA00022676"/>
    </source>
</evidence>
<feature type="binding site" evidence="7">
    <location>
        <position position="30"/>
    </location>
    <ligand>
        <name>phosphate</name>
        <dbReference type="ChEBI" id="CHEBI:43474"/>
    </ligand>
</feature>
<name>A0A0Q4B8I1_9BACT</name>
<dbReference type="UniPathway" id="UPA00606"/>
<feature type="binding site" evidence="7">
    <location>
        <begin position="81"/>
        <end position="83"/>
    </location>
    <ligand>
        <name>phosphate</name>
        <dbReference type="ChEBI" id="CHEBI:43474"/>
    </ligand>
</feature>
<evidence type="ECO:0000256" key="3">
    <source>
        <dbReference type="ARBA" id="ARBA00011233"/>
    </source>
</evidence>
<comment type="caution">
    <text evidence="9">The sequence shown here is derived from an EMBL/GenBank/DDBJ whole genome shotgun (WGS) entry which is preliminary data.</text>
</comment>
<dbReference type="Proteomes" id="UP000054172">
    <property type="component" value="Unassembled WGS sequence"/>
</dbReference>
<feature type="binding site" evidence="7">
    <location>
        <position position="211"/>
    </location>
    <ligand>
        <name>phosphate</name>
        <dbReference type="ChEBI" id="CHEBI:43474"/>
    </ligand>
</feature>
<dbReference type="NCBIfam" id="TIGR01697">
    <property type="entry name" value="PNPH-PUNA-XAPA"/>
    <property type="match status" value="1"/>
</dbReference>
<dbReference type="InterPro" id="IPR011270">
    <property type="entry name" value="Pur_Nuc_Pase_Ino/Guo-sp"/>
</dbReference>
<dbReference type="GO" id="GO:0005737">
    <property type="term" value="C:cytoplasm"/>
    <property type="evidence" value="ECO:0007669"/>
    <property type="project" value="TreeGrafter"/>
</dbReference>
<feature type="binding site" evidence="7">
    <location>
        <position position="61"/>
    </location>
    <ligand>
        <name>phosphate</name>
        <dbReference type="ChEBI" id="CHEBI:43474"/>
    </ligand>
</feature>
<dbReference type="STRING" id="1702214.AL399_02000"/>
<dbReference type="PROSITE" id="PS01240">
    <property type="entry name" value="PNP_MTAP_2"/>
    <property type="match status" value="1"/>
</dbReference>
<evidence type="ECO:0000259" key="8">
    <source>
        <dbReference type="Pfam" id="PF01048"/>
    </source>
</evidence>
<organism evidence="9 10">
    <name type="scientific">Candidatus [Bacteroides] periocalifornicus</name>
    <dbReference type="NCBI Taxonomy" id="1702214"/>
    <lineage>
        <taxon>Bacteria</taxon>
        <taxon>Pseudomonadati</taxon>
        <taxon>Bacteroidota</taxon>
    </lineage>
</organism>
<evidence type="ECO:0000313" key="10">
    <source>
        <dbReference type="Proteomes" id="UP000054172"/>
    </source>
</evidence>
<evidence type="ECO:0000256" key="1">
    <source>
        <dbReference type="ARBA" id="ARBA00005058"/>
    </source>
</evidence>
<sequence length="271" mass="29126">MDILSRLDEAAACVRQRLGDAWAAAVVLGSGLGGFASQVEDARELDYSEIPHFPVSTVEGHAGKLIGGRVAGKRLLVMAGRFHYYEGYSMGQVTFGIRVLHRIGVKVLLLSNAGGGVNPAFRPGDVMLITDHINLMPNPLVGPNIDELGPRFPNMSDAYSPRLADLARRASALRKVPLTQGCYLGSTGPTFETPHEYNFFRTIGADAVGMSTVPEVIVARHCGMEVLAFSVISNVGGLYSHKEVSHQEVQEVGALAEKRLTELILGVLEAM</sequence>
<dbReference type="EMBL" id="LIIK01000006">
    <property type="protein sequence ID" value="KQM09376.1"/>
    <property type="molecule type" value="Genomic_DNA"/>
</dbReference>
<feature type="domain" description="Nucleoside phosphorylase" evidence="8">
    <location>
        <begin position="25"/>
        <end position="268"/>
    </location>
</feature>
<evidence type="ECO:0000256" key="2">
    <source>
        <dbReference type="ARBA" id="ARBA00006751"/>
    </source>
</evidence>
<evidence type="ECO:0000256" key="7">
    <source>
        <dbReference type="PIRSR" id="PIRSR000477-2"/>
    </source>
</evidence>
<feature type="binding site" evidence="7">
    <location>
        <position position="192"/>
    </location>
    <ligand>
        <name>a purine D-ribonucleoside</name>
        <dbReference type="ChEBI" id="CHEBI:142355"/>
    </ligand>
</feature>
<dbReference type="NCBIfam" id="NF006054">
    <property type="entry name" value="PRK08202.1"/>
    <property type="match status" value="1"/>
</dbReference>
<dbReference type="CDD" id="cd09009">
    <property type="entry name" value="PNP-EcPNPII_like"/>
    <property type="match status" value="1"/>
</dbReference>
<dbReference type="InterPro" id="IPR000845">
    <property type="entry name" value="Nucleoside_phosphorylase_d"/>
</dbReference>
<feature type="binding site" evidence="7">
    <location>
        <position position="113"/>
    </location>
    <ligand>
        <name>phosphate</name>
        <dbReference type="ChEBI" id="CHEBI:43474"/>
    </ligand>
</feature>
<dbReference type="GO" id="GO:0004731">
    <property type="term" value="F:purine-nucleoside phosphorylase activity"/>
    <property type="evidence" value="ECO:0007669"/>
    <property type="project" value="UniProtKB-EC"/>
</dbReference>
<comment type="similarity">
    <text evidence="2 6">Belongs to the PNP/MTAP phosphorylase family.</text>
</comment>
<dbReference type="InterPro" id="IPR018099">
    <property type="entry name" value="Purine_phosphorylase-2_CS"/>
</dbReference>
<keyword evidence="10" id="KW-1185">Reference proteome</keyword>
<reference evidence="9" key="1">
    <citation type="submission" date="2015-08" db="EMBL/GenBank/DDBJ databases">
        <title>Candidatus Bacteriodes Periocalifornicus.</title>
        <authorList>
            <person name="McLean J.S."/>
            <person name="Kelley S."/>
        </authorList>
    </citation>
    <scope>NUCLEOTIDE SEQUENCE [LARGE SCALE GENOMIC DNA]</scope>
    <source>
        <strain evidence="9">12B</strain>
    </source>
</reference>
<proteinExistence type="inferred from homology"/>
<keyword evidence="4 6" id="KW-0328">Glycosyltransferase</keyword>
<evidence type="ECO:0000313" key="9">
    <source>
        <dbReference type="EMBL" id="KQM09376.1"/>
    </source>
</evidence>
<dbReference type="InterPro" id="IPR035994">
    <property type="entry name" value="Nucleoside_phosphorylase_sf"/>
</dbReference>
<dbReference type="SUPFAM" id="SSF53167">
    <property type="entry name" value="Purine and uridine phosphorylases"/>
    <property type="match status" value="1"/>
</dbReference>
<feature type="binding site" evidence="7">
    <location>
        <position position="234"/>
    </location>
    <ligand>
        <name>a purine D-ribonucleoside</name>
        <dbReference type="ChEBI" id="CHEBI:142355"/>
    </ligand>
</feature>
<dbReference type="PIRSF" id="PIRSF000477">
    <property type="entry name" value="PurNPase"/>
    <property type="match status" value="1"/>
</dbReference>
<evidence type="ECO:0000256" key="6">
    <source>
        <dbReference type="PIRNR" id="PIRNR000477"/>
    </source>
</evidence>
<accession>A0A0Q4B8I1</accession>
<comment type="pathway">
    <text evidence="1 6">Purine metabolism; purine nucleoside salvage.</text>
</comment>
<dbReference type="GO" id="GO:0009116">
    <property type="term" value="P:nucleoside metabolic process"/>
    <property type="evidence" value="ECO:0007669"/>
    <property type="project" value="InterPro"/>
</dbReference>
<dbReference type="NCBIfam" id="TIGR01700">
    <property type="entry name" value="PNPH"/>
    <property type="match status" value="1"/>
</dbReference>
<comment type="subunit">
    <text evidence="3">Homotrimer.</text>
</comment>
<dbReference type="PANTHER" id="PTHR11904">
    <property type="entry name" value="METHYLTHIOADENOSINE/PURINE NUCLEOSIDE PHOSPHORYLASE"/>
    <property type="match status" value="1"/>
</dbReference>
<keyword evidence="5 6" id="KW-0808">Transferase</keyword>
<dbReference type="Gene3D" id="3.40.50.1580">
    <property type="entry name" value="Nucleoside phosphorylase domain"/>
    <property type="match status" value="1"/>
</dbReference>
<gene>
    <name evidence="9" type="ORF">AL399_02000</name>
</gene>
<dbReference type="InterPro" id="IPR011268">
    <property type="entry name" value="Purine_phosphorylase"/>
</dbReference>
<dbReference type="PATRIC" id="fig|1702214.3.peg.82"/>
<dbReference type="Pfam" id="PF01048">
    <property type="entry name" value="PNP_UDP_1"/>
    <property type="match status" value="1"/>
</dbReference>
<dbReference type="AlphaFoldDB" id="A0A0Q4B8I1"/>
<protein>
    <recommendedName>
        <fullName evidence="6">Purine nucleoside phosphorylase</fullName>
        <ecNumber evidence="6">2.4.2.1</ecNumber>
    </recommendedName>
    <alternativeName>
        <fullName evidence="6">Inosine-guanosine phosphorylase</fullName>
    </alternativeName>
</protein>
<comment type="function">
    <text evidence="6">The purine nucleoside phosphorylases catalyze the phosphorolytic breakdown of the N-glycosidic bond in the beta-(deoxy)ribonucleoside molecules, with the formation of the corresponding free purine bases and pentose-1-phosphate.</text>
</comment>
<evidence type="ECO:0000256" key="5">
    <source>
        <dbReference type="ARBA" id="ARBA00022679"/>
    </source>
</evidence>